<organism evidence="7 8">
    <name type="scientific">Brachybacterium fresconis</name>
    <dbReference type="NCBI Taxonomy" id="173363"/>
    <lineage>
        <taxon>Bacteria</taxon>
        <taxon>Bacillati</taxon>
        <taxon>Actinomycetota</taxon>
        <taxon>Actinomycetes</taxon>
        <taxon>Micrococcales</taxon>
        <taxon>Dermabacteraceae</taxon>
        <taxon>Brachybacterium</taxon>
    </lineage>
</organism>
<dbReference type="Pfam" id="PF09685">
    <property type="entry name" value="MamF_MmsF"/>
    <property type="match status" value="1"/>
</dbReference>
<evidence type="ECO:0000313" key="7">
    <source>
        <dbReference type="EMBL" id="MBP2408305.1"/>
    </source>
</evidence>
<name>A0ABS4YIG0_9MICO</name>
<evidence type="ECO:0000256" key="1">
    <source>
        <dbReference type="ARBA" id="ARBA00004141"/>
    </source>
</evidence>
<comment type="caution">
    <text evidence="7">The sequence shown here is derived from an EMBL/GenBank/DDBJ whole genome shotgun (WGS) entry which is preliminary data.</text>
</comment>
<gene>
    <name evidence="7" type="ORF">JOF44_001208</name>
</gene>
<proteinExistence type="predicted"/>
<dbReference type="InterPro" id="IPR019109">
    <property type="entry name" value="MamF_MmsF"/>
</dbReference>
<evidence type="ECO:0000256" key="3">
    <source>
        <dbReference type="ARBA" id="ARBA00022989"/>
    </source>
</evidence>
<keyword evidence="8" id="KW-1185">Reference proteome</keyword>
<feature type="transmembrane region" description="Helical" evidence="6">
    <location>
        <begin position="59"/>
        <end position="86"/>
    </location>
</feature>
<evidence type="ECO:0000313" key="8">
    <source>
        <dbReference type="Proteomes" id="UP000698222"/>
    </source>
</evidence>
<dbReference type="RefSeq" id="WP_245348870.1">
    <property type="nucleotide sequence ID" value="NZ_BAAAJV010000023.1"/>
</dbReference>
<comment type="subcellular location">
    <subcellularLocation>
        <location evidence="1">Membrane</location>
        <topology evidence="1">Multi-pass membrane protein</topology>
    </subcellularLocation>
</comment>
<keyword evidence="2 6" id="KW-0812">Transmembrane</keyword>
<keyword evidence="3 6" id="KW-1133">Transmembrane helix</keyword>
<keyword evidence="4 6" id="KW-0472">Membrane</keyword>
<accession>A0ABS4YIG0</accession>
<protein>
    <submittedName>
        <fullName evidence="7">Tic20 family protein</fullName>
    </submittedName>
</protein>
<reference evidence="7 8" key="1">
    <citation type="submission" date="2021-03" db="EMBL/GenBank/DDBJ databases">
        <title>Sequencing the genomes of 1000 actinobacteria strains.</title>
        <authorList>
            <person name="Klenk H.-P."/>
        </authorList>
    </citation>
    <scope>NUCLEOTIDE SEQUENCE [LARGE SCALE GENOMIC DNA]</scope>
    <source>
        <strain evidence="7 8">DSM 14564</strain>
    </source>
</reference>
<evidence type="ECO:0000256" key="2">
    <source>
        <dbReference type="ARBA" id="ARBA00022692"/>
    </source>
</evidence>
<dbReference type="Proteomes" id="UP000698222">
    <property type="component" value="Unassembled WGS sequence"/>
</dbReference>
<evidence type="ECO:0000256" key="4">
    <source>
        <dbReference type="ARBA" id="ARBA00023136"/>
    </source>
</evidence>
<feature type="compositionally biased region" description="Low complexity" evidence="5">
    <location>
        <begin position="25"/>
        <end position="41"/>
    </location>
</feature>
<feature type="transmembrane region" description="Helical" evidence="6">
    <location>
        <begin position="147"/>
        <end position="167"/>
    </location>
</feature>
<dbReference type="EMBL" id="JAGIOC010000001">
    <property type="protein sequence ID" value="MBP2408305.1"/>
    <property type="molecule type" value="Genomic_DNA"/>
</dbReference>
<feature type="region of interest" description="Disordered" evidence="5">
    <location>
        <begin position="1"/>
        <end position="51"/>
    </location>
</feature>
<sequence>MSDAHADAMAGGPSPGSDPAPAEPAPAAVPAGSAPAHAAPAPAEPAPAEPALPQQRGTVAWALGFLAYIPIPVVNVLIVGAVQVVVGLAQRKHGGLAAVNGVRAANWGLTQLCYPILLAITVTVGLLTGTPSGTGGVVFHPAMNAVVFTVLGLWFVVGILELVYGIVGTVQAHRGRRVRLPVIPFLRAPRDGGHGDG</sequence>
<evidence type="ECO:0000256" key="5">
    <source>
        <dbReference type="SAM" id="MobiDB-lite"/>
    </source>
</evidence>
<evidence type="ECO:0000256" key="6">
    <source>
        <dbReference type="SAM" id="Phobius"/>
    </source>
</evidence>
<feature type="transmembrane region" description="Helical" evidence="6">
    <location>
        <begin position="107"/>
        <end position="127"/>
    </location>
</feature>